<protein>
    <submittedName>
        <fullName evidence="2">Uncharacterized protein</fullName>
    </submittedName>
</protein>
<reference evidence="2" key="1">
    <citation type="submission" date="2022-11" db="UniProtKB">
        <authorList>
            <consortium name="WormBaseParasite"/>
        </authorList>
    </citation>
    <scope>IDENTIFICATION</scope>
</reference>
<evidence type="ECO:0000313" key="1">
    <source>
        <dbReference type="Proteomes" id="UP000887576"/>
    </source>
</evidence>
<sequence>MGKKSSSKKKYKVKDVNQNIDNEFIYDMPKSHKKYFHSMKIKMAKGLITNDMKTTTDTALELLDFVWSNKYFDYKDYCDYAYSALSAAGYYYNVNDVDNLIKALHFARLFDPINPDYYVRLARVYIKQNQLGNAFMMKRCLEELRGRVVDAEYFAYRIQDIIFDQFTKEDAQKGEAIRNTKRLPVRDDKLLSIDRRQVINWFFLDDNDFIRDKFQEYSSIKYSIHDDLPDDEKTMSNVIIFRLAKEYSSIKYSIHDDLPDDEKTMSNVIIFRLAKGKFDGLLFDAFDAWKDGDEKEVCNYLFILLLYFHQFYTLSYAYALMYLQNFREQKNPDDAYHTMYNAVVTIAFCSNTEHELGPTKEITNITGGMLNDLTFFFRAAAHSYFFNDKIRTFALLSKVPKPTAEEFTKRPNDYKVLHVLKQTLDTILHSETGDFYFKFPLKDFKFPPFLIDVIMPGKWHHLTKELNERFESVLRSYYYYLPCYYDDSQMSLDDEVTDFYSAFHKADKFFCLGKIKECLECLKIALKMSKTSEELFLVAETYFKNSTEKAWINEKKQMDTNIVRFKLLQAANSGSGKILPLNICHVVQNPSKE</sequence>
<accession>A0AC34QQJ9</accession>
<name>A0AC34QQJ9_9BILA</name>
<dbReference type="WBParaSite" id="JU765_v2.g18370.t1">
    <property type="protein sequence ID" value="JU765_v2.g18370.t1"/>
    <property type="gene ID" value="JU765_v2.g18370"/>
</dbReference>
<evidence type="ECO:0000313" key="2">
    <source>
        <dbReference type="WBParaSite" id="JU765_v2.g18370.t1"/>
    </source>
</evidence>
<proteinExistence type="predicted"/>
<dbReference type="Proteomes" id="UP000887576">
    <property type="component" value="Unplaced"/>
</dbReference>
<organism evidence="1 2">
    <name type="scientific">Panagrolaimus sp. JU765</name>
    <dbReference type="NCBI Taxonomy" id="591449"/>
    <lineage>
        <taxon>Eukaryota</taxon>
        <taxon>Metazoa</taxon>
        <taxon>Ecdysozoa</taxon>
        <taxon>Nematoda</taxon>
        <taxon>Chromadorea</taxon>
        <taxon>Rhabditida</taxon>
        <taxon>Tylenchina</taxon>
        <taxon>Panagrolaimomorpha</taxon>
        <taxon>Panagrolaimoidea</taxon>
        <taxon>Panagrolaimidae</taxon>
        <taxon>Panagrolaimus</taxon>
    </lineage>
</organism>